<dbReference type="Proteomes" id="UP000813463">
    <property type="component" value="Chromosome 6"/>
</dbReference>
<keyword evidence="5" id="KW-1185">Reference proteome</keyword>
<organism evidence="5 6">
    <name type="scientific">Spinacia oleracea</name>
    <name type="common">Spinach</name>
    <dbReference type="NCBI Taxonomy" id="3562"/>
    <lineage>
        <taxon>Eukaryota</taxon>
        <taxon>Viridiplantae</taxon>
        <taxon>Streptophyta</taxon>
        <taxon>Embryophyta</taxon>
        <taxon>Tracheophyta</taxon>
        <taxon>Spermatophyta</taxon>
        <taxon>Magnoliopsida</taxon>
        <taxon>eudicotyledons</taxon>
        <taxon>Gunneridae</taxon>
        <taxon>Pentapetalae</taxon>
        <taxon>Caryophyllales</taxon>
        <taxon>Chenopodiaceae</taxon>
        <taxon>Chenopodioideae</taxon>
        <taxon>Anserineae</taxon>
        <taxon>Spinacia</taxon>
    </lineage>
</organism>
<dbReference type="InterPro" id="IPR035979">
    <property type="entry name" value="RBD_domain_sf"/>
</dbReference>
<dbReference type="GO" id="GO:0005634">
    <property type="term" value="C:nucleus"/>
    <property type="evidence" value="ECO:0000318"/>
    <property type="project" value="GO_Central"/>
</dbReference>
<reference evidence="5" key="1">
    <citation type="journal article" date="2021" name="Nat. Commun.">
        <title>Genomic analyses provide insights into spinach domestication and the genetic basis of agronomic traits.</title>
        <authorList>
            <person name="Cai X."/>
            <person name="Sun X."/>
            <person name="Xu C."/>
            <person name="Sun H."/>
            <person name="Wang X."/>
            <person name="Ge C."/>
            <person name="Zhang Z."/>
            <person name="Wang Q."/>
            <person name="Fei Z."/>
            <person name="Jiao C."/>
            <person name="Wang Q."/>
        </authorList>
    </citation>
    <scope>NUCLEOTIDE SEQUENCE [LARGE SCALE GENOMIC DNA]</scope>
    <source>
        <strain evidence="5">cv. Varoflay</strain>
    </source>
</reference>
<name>A0A9R0IAC7_SPIOL</name>
<dbReference type="PROSITE" id="PS50102">
    <property type="entry name" value="RRM"/>
    <property type="match status" value="3"/>
</dbReference>
<dbReference type="SMART" id="SM00360">
    <property type="entry name" value="RRM"/>
    <property type="match status" value="3"/>
</dbReference>
<feature type="compositionally biased region" description="Basic and acidic residues" evidence="3">
    <location>
        <begin position="297"/>
        <end position="309"/>
    </location>
</feature>
<dbReference type="PANTHER" id="PTHR21245">
    <property type="entry name" value="HETEROGENEOUS NUCLEAR RIBONUCLEOPROTEIN"/>
    <property type="match status" value="1"/>
</dbReference>
<evidence type="ECO:0000256" key="1">
    <source>
        <dbReference type="ARBA" id="ARBA00022884"/>
    </source>
</evidence>
<dbReference type="KEGG" id="soe:110785332"/>
<feature type="compositionally biased region" description="Polar residues" evidence="3">
    <location>
        <begin position="148"/>
        <end position="158"/>
    </location>
</feature>
<evidence type="ECO:0000313" key="6">
    <source>
        <dbReference type="RefSeq" id="XP_021845462.1"/>
    </source>
</evidence>
<proteinExistence type="predicted"/>
<dbReference type="GO" id="GO:0003729">
    <property type="term" value="F:mRNA binding"/>
    <property type="evidence" value="ECO:0000318"/>
    <property type="project" value="GO_Central"/>
</dbReference>
<feature type="domain" description="RRM" evidence="4">
    <location>
        <begin position="356"/>
        <end position="424"/>
    </location>
</feature>
<dbReference type="AlphaFoldDB" id="A0A9R0IAC7"/>
<feature type="domain" description="RRM" evidence="4">
    <location>
        <begin position="434"/>
        <end position="517"/>
    </location>
</feature>
<feature type="region of interest" description="Disordered" evidence="3">
    <location>
        <begin position="226"/>
        <end position="249"/>
    </location>
</feature>
<protein>
    <recommendedName>
        <fullName evidence="4">RRM domain-containing protein</fullName>
    </recommendedName>
</protein>
<gene>
    <name evidence="6" type="primary">LOC110785332</name>
</gene>
<feature type="region of interest" description="Disordered" evidence="3">
    <location>
        <begin position="289"/>
        <end position="338"/>
    </location>
</feature>
<feature type="compositionally biased region" description="Low complexity" evidence="3">
    <location>
        <begin position="31"/>
        <end position="43"/>
    </location>
</feature>
<feature type="compositionally biased region" description="Low complexity" evidence="3">
    <location>
        <begin position="90"/>
        <end position="101"/>
    </location>
</feature>
<reference evidence="6" key="2">
    <citation type="submission" date="2025-08" db="UniProtKB">
        <authorList>
            <consortium name="RefSeq"/>
        </authorList>
    </citation>
    <scope>IDENTIFICATION</scope>
    <source>
        <tissue evidence="6">Leaf</tissue>
    </source>
</reference>
<feature type="region of interest" description="Disordered" evidence="3">
    <location>
        <begin position="1"/>
        <end position="109"/>
    </location>
</feature>
<dbReference type="GeneID" id="110785332"/>
<evidence type="ECO:0000256" key="3">
    <source>
        <dbReference type="SAM" id="MobiDB-lite"/>
    </source>
</evidence>
<accession>A0A9R0IAC7</accession>
<dbReference type="SUPFAM" id="SSF54928">
    <property type="entry name" value="RNA-binding domain, RBD"/>
    <property type="match status" value="2"/>
</dbReference>
<sequence length="814" mass="89713">MPPKRRSTARKLVPPPTKPSSVTEPAGEAPLGSVVLGSSSESLIAGNPELKREKTPPLSQAQQPETAVKPQDVVVSASEEPVNGKDKVVSDNNQSNSNDGVGNEKAKKVVKKKVKVVKKVIKRVPKKVVKPEIDSKSDQLDQVDGNVHSISNLDSTVSGGVEEENLKPASAQLKAENHDSMSGGVTSSISAGVVDDKELKPASASISDLLKAEIHDLILNRNSTVSAGVEDEESKSASNNVQLKAENHDLVCKEGEEESKVEVDKKDDVEQVQAENAEMKERELMEVDNVPNNVGGGEERGGECGKEGEGLGVGEGGKEEGMEGEEAADGRGQEAGEGKLFRGELEAMERRKRRKKEIFIGRLDKDIKEEDIKKVFAEVGKIVDLRLILNSKTGKKFAFLRYESAEEAKRALEKFAKVEICGKECGATPVEGNDTIFLGNIDKKWKHEDIVRLLNKIGIGKIDNVTVMTDPNNSKCNRGFAFVEFVTINDAQLAYTKLQERDAFGTGQKVNVAWAEPLKELDEEEMLKVQTVFAEFLPSSWDEGKLRDTFKKFGEIDDIVLSRNLQTSKRKDFAFISFKTREAAVKCIESFSHAISDEDGTKVNVKVSLAKPKPKRKNVPAAKPFAMNGPQAKPKASHSKVRPSEPRNWTQPSVPRYGMQIPEKSSTSWTQPSVPRYGIRIPEKSSTNVELVHLLREQASWRSQHASLSNSPMDIRYSNPLSGRKRQFSVLETDPLYGDSNRYPDYPQYRLDAPYSVASSSHNITPPSGLSNPIAYQQQHSAYPSGSLYGARNYASNAEIRDKAHESSFPYRRY</sequence>
<dbReference type="Pfam" id="PF00076">
    <property type="entry name" value="RRM_1"/>
    <property type="match status" value="3"/>
</dbReference>
<feature type="region of interest" description="Disordered" evidence="3">
    <location>
        <begin position="132"/>
        <end position="198"/>
    </location>
</feature>
<dbReference type="InterPro" id="IPR000504">
    <property type="entry name" value="RRM_dom"/>
</dbReference>
<dbReference type="Gene3D" id="3.30.70.330">
    <property type="match status" value="3"/>
</dbReference>
<dbReference type="CDD" id="cd00590">
    <property type="entry name" value="RRM_SF"/>
    <property type="match status" value="3"/>
</dbReference>
<dbReference type="RefSeq" id="XP_021845462.1">
    <property type="nucleotide sequence ID" value="XM_021989770.2"/>
</dbReference>
<feature type="compositionally biased region" description="Basic and acidic residues" evidence="3">
    <location>
        <begin position="328"/>
        <end position="338"/>
    </location>
</feature>
<dbReference type="InterPro" id="IPR012677">
    <property type="entry name" value="Nucleotide-bd_a/b_plait_sf"/>
</dbReference>
<evidence type="ECO:0000313" key="5">
    <source>
        <dbReference type="Proteomes" id="UP000813463"/>
    </source>
</evidence>
<evidence type="ECO:0000259" key="4">
    <source>
        <dbReference type="PROSITE" id="PS50102"/>
    </source>
</evidence>
<feature type="domain" description="RRM" evidence="4">
    <location>
        <begin position="530"/>
        <end position="612"/>
    </location>
</feature>
<feature type="region of interest" description="Disordered" evidence="3">
    <location>
        <begin position="611"/>
        <end position="656"/>
    </location>
</feature>
<keyword evidence="1 2" id="KW-0694">RNA-binding</keyword>
<dbReference type="OrthoDB" id="3800936at2759"/>
<evidence type="ECO:0000256" key="2">
    <source>
        <dbReference type="PROSITE-ProRule" id="PRU00176"/>
    </source>
</evidence>